<feature type="non-terminal residue" evidence="17">
    <location>
        <position position="1078"/>
    </location>
</feature>
<feature type="region of interest" description="Disordered" evidence="14">
    <location>
        <begin position="804"/>
        <end position="872"/>
    </location>
</feature>
<keyword evidence="7" id="KW-0378">Hydrolase</keyword>
<dbReference type="Pfam" id="PF00270">
    <property type="entry name" value="DEAD"/>
    <property type="match status" value="1"/>
</dbReference>
<keyword evidence="18" id="KW-1185">Reference proteome</keyword>
<organism evidence="17 18">
    <name type="scientific">Opisthorchis viverrini</name>
    <name type="common">Southeast Asian liver fluke</name>
    <dbReference type="NCBI Taxonomy" id="6198"/>
    <lineage>
        <taxon>Eukaryota</taxon>
        <taxon>Metazoa</taxon>
        <taxon>Spiralia</taxon>
        <taxon>Lophotrochozoa</taxon>
        <taxon>Platyhelminthes</taxon>
        <taxon>Trematoda</taxon>
        <taxon>Digenea</taxon>
        <taxon>Opisthorchiida</taxon>
        <taxon>Opisthorchiata</taxon>
        <taxon>Opisthorchiidae</taxon>
        <taxon>Opisthorchis</taxon>
    </lineage>
</organism>
<evidence type="ECO:0000256" key="9">
    <source>
        <dbReference type="ARBA" id="ARBA00022824"/>
    </source>
</evidence>
<dbReference type="InterPro" id="IPR000629">
    <property type="entry name" value="RNA-helicase_DEAD-box_CS"/>
</dbReference>
<dbReference type="GO" id="GO:0016787">
    <property type="term" value="F:hydrolase activity"/>
    <property type="evidence" value="ECO:0007669"/>
    <property type="project" value="UniProtKB-KW"/>
</dbReference>
<evidence type="ECO:0000256" key="7">
    <source>
        <dbReference type="ARBA" id="ARBA00022801"/>
    </source>
</evidence>
<evidence type="ECO:0000256" key="11">
    <source>
        <dbReference type="ARBA" id="ARBA00022989"/>
    </source>
</evidence>
<dbReference type="PANTHER" id="PTHR47959">
    <property type="entry name" value="ATP-DEPENDENT RNA HELICASE RHLE-RELATED"/>
    <property type="match status" value="1"/>
</dbReference>
<evidence type="ECO:0000313" key="17">
    <source>
        <dbReference type="EMBL" id="OON13426.1"/>
    </source>
</evidence>
<evidence type="ECO:0000256" key="8">
    <source>
        <dbReference type="ARBA" id="ARBA00022806"/>
    </source>
</evidence>
<evidence type="ECO:0000256" key="10">
    <source>
        <dbReference type="ARBA" id="ARBA00022840"/>
    </source>
</evidence>
<evidence type="ECO:0000256" key="6">
    <source>
        <dbReference type="ARBA" id="ARBA00022741"/>
    </source>
</evidence>
<evidence type="ECO:0000259" key="16">
    <source>
        <dbReference type="PROSITE" id="PS51194"/>
    </source>
</evidence>
<evidence type="ECO:0000256" key="13">
    <source>
        <dbReference type="ARBA" id="ARBA00023180"/>
    </source>
</evidence>
<evidence type="ECO:0000256" key="5">
    <source>
        <dbReference type="ARBA" id="ARBA00022692"/>
    </source>
</evidence>
<dbReference type="GO" id="GO:0005524">
    <property type="term" value="F:ATP binding"/>
    <property type="evidence" value="ECO:0007669"/>
    <property type="project" value="UniProtKB-KW"/>
</dbReference>
<dbReference type="Gene3D" id="3.40.50.300">
    <property type="entry name" value="P-loop containing nucleotide triphosphate hydrolases"/>
    <property type="match status" value="2"/>
</dbReference>
<feature type="compositionally biased region" description="Polar residues" evidence="14">
    <location>
        <begin position="827"/>
        <end position="837"/>
    </location>
</feature>
<dbReference type="GO" id="GO:0003676">
    <property type="term" value="F:nucleic acid binding"/>
    <property type="evidence" value="ECO:0007669"/>
    <property type="project" value="InterPro"/>
</dbReference>
<dbReference type="InterPro" id="IPR011545">
    <property type="entry name" value="DEAD/DEAH_box_helicase_dom"/>
</dbReference>
<comment type="pathway">
    <text evidence="2">Glycolipid biosynthesis; glycosylphosphatidylinositol-anchor biosynthesis.</text>
</comment>
<dbReference type="UniPathway" id="UPA00196"/>
<keyword evidence="9" id="KW-0256">Endoplasmic reticulum</keyword>
<keyword evidence="6" id="KW-0547">Nucleotide-binding</keyword>
<dbReference type="PROSITE" id="PS51194">
    <property type="entry name" value="HELICASE_CTER"/>
    <property type="match status" value="1"/>
</dbReference>
<gene>
    <name evidence="17" type="ORF">X801_10800</name>
</gene>
<evidence type="ECO:0000256" key="2">
    <source>
        <dbReference type="ARBA" id="ARBA00004687"/>
    </source>
</evidence>
<dbReference type="InterPro" id="IPR027417">
    <property type="entry name" value="P-loop_NTPase"/>
</dbReference>
<comment type="similarity">
    <text evidence="3">Belongs to the PIGX family.</text>
</comment>
<dbReference type="EMBL" id="KV907416">
    <property type="protein sequence ID" value="OON13426.1"/>
    <property type="molecule type" value="Genomic_DNA"/>
</dbReference>
<dbReference type="AlphaFoldDB" id="A0A1S8WG84"/>
<dbReference type="Proteomes" id="UP000243686">
    <property type="component" value="Unassembled WGS sequence"/>
</dbReference>
<dbReference type="GO" id="GO:0006506">
    <property type="term" value="P:GPI anchor biosynthetic process"/>
    <property type="evidence" value="ECO:0007669"/>
    <property type="project" value="UniProtKB-UniPathway"/>
</dbReference>
<sequence>MSNEHSVDTADSIVMSSDSVIGGFTVIGDKLRYDQTKPTEMLPFWITQATYFPSDLSFRQKVDDLKELHPFMQSRLADMGFSELFPGFSADRYVNMFIQYKLVSSPQYCVRTALISGARCVVRLLHGRVQVFLRALVILPVRDLAAQVFQVLLDLAEGTDLRIVLINGSKSFTKEQLDLVDTIPCRTSSVAHTKADIVVATPGRLVDHIYNTVGFSLEKLRILVIDEADRVILEEKQDWYRILEDALYHPNAFAFDIDGEIGHRRPTGMQRTRPILASATLTHDPEPLKRFNLYFPQLFASSTSAQPISSNGPIVSDIDHTIETDLEPPEYVVSVQPEHRALFLVHLIRHENVKRVLCFTNSRATAARLHLLLSNFKGIRSYRISGHMPPDKRQRVLSAFARKELDILVCTDSMARGMDIKEVNCVVSYEMPPNVKIYVHRVGRTARAGQPGLAYTLLSKNQFFHFKKDLRAVGKRKLKEVTFHTSQFANLQEEYKQALCRLEEEVKTSSKPATGHSTDILQTVRTNTYIVTIQPICYTSLLLVVRLFTTACCLTLSSSSQFKLYPFTLLFSVAMISQTAVATLLCVLTSFLQVTGDTELQSRDLNCDVSGQGFHLNLHCDLRGPASSQWSTCVLKMRLPRGLYVDPYELGIRQPALNFSLSKPKSSGSSGGRFGRWLSWFTASDPHESGHGSFDQFEEAEVPMNQSEVNVESPEWLAEPMTINLYPQQSTAKDMDGLSLNSVDIPLHLRYKLPNDGDDSSTSLQSTTLPYPMLKCTDGDEVNSWDSMPPFEVAVATPPTSDLLVESHENSGKRKFVPNLKKALNKQVLTDSRPSKSTRGDRNPSDQPTHRSARFGRGAGQQTQRRDEKPQFVQSYSIFETGIGCVVKTDKNAVELRESRPSSDSVCRTEHQEVDETELKEDPLENYQSFVTDIKQVFKDPPVLMHDSAAGTQIPPDPLKDLDLSGGRNHRVPYDFFTDSGPGRLFILHLPDKILPNDLEQLEEGCFGKIQVLDNQQVRLVVGEARFDLISPHAPTASSDVVLVDQRGDDCIRLNCLGHLDEAMVAVPNLDDFVALGQ</sequence>
<dbReference type="InterPro" id="IPR013233">
    <property type="entry name" value="PIG-X/PBN1"/>
</dbReference>
<keyword evidence="5" id="KW-0812">Transmembrane</keyword>
<protein>
    <submittedName>
        <fullName evidence="17">Helicase protein</fullName>
    </submittedName>
</protein>
<evidence type="ECO:0000256" key="12">
    <source>
        <dbReference type="ARBA" id="ARBA00023136"/>
    </source>
</evidence>
<dbReference type="Pfam" id="PF00271">
    <property type="entry name" value="Helicase_C"/>
    <property type="match status" value="1"/>
</dbReference>
<dbReference type="SMART" id="SM00487">
    <property type="entry name" value="DEXDc"/>
    <property type="match status" value="1"/>
</dbReference>
<reference evidence="17 18" key="1">
    <citation type="submission" date="2015-03" db="EMBL/GenBank/DDBJ databases">
        <title>Draft genome of the nematode, Opisthorchis viverrini.</title>
        <authorList>
            <person name="Mitreva M."/>
        </authorList>
    </citation>
    <scope>NUCLEOTIDE SEQUENCE [LARGE SCALE GENOMIC DNA]</scope>
    <source>
        <strain evidence="17">Khon Kaen</strain>
    </source>
</reference>
<evidence type="ECO:0000259" key="15">
    <source>
        <dbReference type="PROSITE" id="PS51192"/>
    </source>
</evidence>
<keyword evidence="12" id="KW-0472">Membrane</keyword>
<dbReference type="InterPro" id="IPR014001">
    <property type="entry name" value="Helicase_ATP-bd"/>
</dbReference>
<dbReference type="SMART" id="SM00490">
    <property type="entry name" value="HELICc"/>
    <property type="match status" value="1"/>
</dbReference>
<evidence type="ECO:0000256" key="3">
    <source>
        <dbReference type="ARBA" id="ARBA00010345"/>
    </source>
</evidence>
<dbReference type="PROSITE" id="PS00039">
    <property type="entry name" value="DEAD_ATP_HELICASE"/>
    <property type="match status" value="1"/>
</dbReference>
<dbReference type="GO" id="GO:0003724">
    <property type="term" value="F:RNA helicase activity"/>
    <property type="evidence" value="ECO:0007669"/>
    <property type="project" value="TreeGrafter"/>
</dbReference>
<keyword evidence="11" id="KW-1133">Transmembrane helix</keyword>
<comment type="subcellular location">
    <subcellularLocation>
        <location evidence="1">Endoplasmic reticulum membrane</location>
        <topology evidence="1">Single-pass membrane protein</topology>
    </subcellularLocation>
</comment>
<proteinExistence type="inferred from homology"/>
<feature type="domain" description="Helicase C-terminal" evidence="16">
    <location>
        <begin position="327"/>
        <end position="510"/>
    </location>
</feature>
<dbReference type="InterPro" id="IPR001650">
    <property type="entry name" value="Helicase_C-like"/>
</dbReference>
<evidence type="ECO:0000256" key="1">
    <source>
        <dbReference type="ARBA" id="ARBA00004389"/>
    </source>
</evidence>
<evidence type="ECO:0000256" key="4">
    <source>
        <dbReference type="ARBA" id="ARBA00022502"/>
    </source>
</evidence>
<dbReference type="PROSITE" id="PS51192">
    <property type="entry name" value="HELICASE_ATP_BIND_1"/>
    <property type="match status" value="1"/>
</dbReference>
<dbReference type="CDD" id="cd18787">
    <property type="entry name" value="SF2_C_DEAD"/>
    <property type="match status" value="1"/>
</dbReference>
<name>A0A1S8WG84_OPIVI</name>
<dbReference type="GO" id="GO:0005789">
    <property type="term" value="C:endoplasmic reticulum membrane"/>
    <property type="evidence" value="ECO:0007669"/>
    <property type="project" value="UniProtKB-SubCell"/>
</dbReference>
<keyword evidence="13" id="KW-0325">Glycoprotein</keyword>
<keyword evidence="4" id="KW-0337">GPI-anchor biosynthesis</keyword>
<dbReference type="SUPFAM" id="SSF52540">
    <property type="entry name" value="P-loop containing nucleoside triphosphate hydrolases"/>
    <property type="match status" value="1"/>
</dbReference>
<dbReference type="InterPro" id="IPR050079">
    <property type="entry name" value="DEAD_box_RNA_helicase"/>
</dbReference>
<evidence type="ECO:0000256" key="14">
    <source>
        <dbReference type="SAM" id="MobiDB-lite"/>
    </source>
</evidence>
<dbReference type="GO" id="GO:0005829">
    <property type="term" value="C:cytosol"/>
    <property type="evidence" value="ECO:0007669"/>
    <property type="project" value="TreeGrafter"/>
</dbReference>
<keyword evidence="8 17" id="KW-0347">Helicase</keyword>
<feature type="domain" description="Helicase ATP-binding" evidence="15">
    <location>
        <begin position="134"/>
        <end position="299"/>
    </location>
</feature>
<dbReference type="Pfam" id="PF08320">
    <property type="entry name" value="PIG-X"/>
    <property type="match status" value="1"/>
</dbReference>
<accession>A0A1S8WG84</accession>
<evidence type="ECO:0000313" key="18">
    <source>
        <dbReference type="Proteomes" id="UP000243686"/>
    </source>
</evidence>
<dbReference type="PANTHER" id="PTHR47959:SF1">
    <property type="entry name" value="ATP-DEPENDENT RNA HELICASE DBPA"/>
    <property type="match status" value="1"/>
</dbReference>
<keyword evidence="10" id="KW-0067">ATP-binding</keyword>